<accession>A0A2S6EWB8</accession>
<dbReference type="EMBL" id="PQWY01000017">
    <property type="protein sequence ID" value="PPK29455.1"/>
    <property type="molecule type" value="Genomic_DNA"/>
</dbReference>
<name>A0A2S6EWB8_LEGPN</name>
<evidence type="ECO:0000313" key="2">
    <source>
        <dbReference type="Proteomes" id="UP000239239"/>
    </source>
</evidence>
<dbReference type="AlphaFoldDB" id="A0A2S6EWB8"/>
<sequence>MDKNHNTKKILFKNRFVLLGFGCVGQALMPLIFDKFDIKPSQVTIIADERARIEVAQKYGVSFKLQQITPDNYLDVIGSTLEENDFLIDVSIGISSLALIILCNQKGALYINAATEPWKEEFVMEKLALNRRTNYSLREEVLRLKDNTQKTALITHGANPGLVSHFIKEALLNIAKDNGLTIDRPQKASEWANLAMILGIKVIHVAEQDSQVTYPPKSPGEFVNTWSANGLILEGLQPAEIGWGTHEVHWPHDAYSHSNGPQCAIYLSRPSASVMVRSWTPTLGAFHGFLITHAETISLTNFLTLKNGSELLYRPTVHYAYNPCPDARLSIFELKSNEWKPQNKNRLILNEIIDGCDELGVLLMGNKRGAYWYGSTLSIQEARQIAPYNNATSLQVVASMISGIIWAIEHPDEGIVEPEEIDHQYIIDIAKPYLGKVGGYYTDWTPLKNRGELYPEEVDLSDPWQFFNIRVN</sequence>
<dbReference type="RefSeq" id="WP_050598208.1">
    <property type="nucleotide sequence ID" value="NZ_CP017601.1"/>
</dbReference>
<evidence type="ECO:0000313" key="1">
    <source>
        <dbReference type="EMBL" id="PPK29455.1"/>
    </source>
</evidence>
<dbReference type="Pfam" id="PF16653">
    <property type="entry name" value="Sacchrp_dh_C"/>
    <property type="match status" value="1"/>
</dbReference>
<proteinExistence type="predicted"/>
<dbReference type="InterPro" id="IPR032095">
    <property type="entry name" value="Sacchrp_dh-like_C"/>
</dbReference>
<gene>
    <name evidence="1" type="ORF">C3928_12830</name>
</gene>
<dbReference type="InterPro" id="IPR005097">
    <property type="entry name" value="Sacchrp_dh_NADP-bd"/>
</dbReference>
<dbReference type="OrthoDB" id="9767495at2"/>
<organism evidence="1 2">
    <name type="scientific">Legionella pneumophila</name>
    <dbReference type="NCBI Taxonomy" id="446"/>
    <lineage>
        <taxon>Bacteria</taxon>
        <taxon>Pseudomonadati</taxon>
        <taxon>Pseudomonadota</taxon>
        <taxon>Gammaproteobacteria</taxon>
        <taxon>Legionellales</taxon>
        <taxon>Legionellaceae</taxon>
        <taxon>Legionella</taxon>
    </lineage>
</organism>
<dbReference type="InterPro" id="IPR023181">
    <property type="entry name" value="Homospermid_syn-like_C"/>
</dbReference>
<protein>
    <submittedName>
        <fullName evidence="1">Homospermidine synthase</fullName>
    </submittedName>
</protein>
<dbReference type="Gene3D" id="3.40.50.720">
    <property type="entry name" value="NAD(P)-binding Rossmann-like Domain"/>
    <property type="match status" value="1"/>
</dbReference>
<dbReference type="Gene3D" id="3.30.360.30">
    <property type="entry name" value="homospermidine synthase like"/>
    <property type="match status" value="1"/>
</dbReference>
<reference evidence="1 2" key="1">
    <citation type="submission" date="2018-02" db="EMBL/GenBank/DDBJ databases">
        <title>Draft genome sequences of four Legionella pneumophila clinical strains isolated in Ontario.</title>
        <authorList>
            <person name="Fortuna A."/>
            <person name="Ramnarine R."/>
            <person name="Li A."/>
            <person name="Frantz C."/>
            <person name="Mallo G."/>
        </authorList>
    </citation>
    <scope>NUCLEOTIDE SEQUENCE [LARGE SCALE GENOMIC DNA]</scope>
    <source>
        <strain evidence="1 2">LG61</strain>
    </source>
</reference>
<dbReference type="Proteomes" id="UP000239239">
    <property type="component" value="Unassembled WGS sequence"/>
</dbReference>
<dbReference type="Pfam" id="PF03435">
    <property type="entry name" value="Sacchrp_dh_NADP"/>
    <property type="match status" value="1"/>
</dbReference>
<comment type="caution">
    <text evidence="1">The sequence shown here is derived from an EMBL/GenBank/DDBJ whole genome shotgun (WGS) entry which is preliminary data.</text>
</comment>